<dbReference type="Gene3D" id="3.10.350.10">
    <property type="entry name" value="LysM domain"/>
    <property type="match status" value="1"/>
</dbReference>
<feature type="domain" description="LysM" evidence="2">
    <location>
        <begin position="126"/>
        <end position="170"/>
    </location>
</feature>
<dbReference type="CDD" id="cd00118">
    <property type="entry name" value="LysM"/>
    <property type="match status" value="1"/>
</dbReference>
<organism evidence="3 4">
    <name type="scientific">Candidatus Shapirobacteria bacterium CG10_big_fil_rev_8_21_14_0_10_40_9</name>
    <dbReference type="NCBI Taxonomy" id="1974888"/>
    <lineage>
        <taxon>Bacteria</taxon>
        <taxon>Candidatus Shapironibacteriota</taxon>
    </lineage>
</organism>
<dbReference type="PROSITE" id="PS51782">
    <property type="entry name" value="LYSM"/>
    <property type="match status" value="1"/>
</dbReference>
<proteinExistence type="predicted"/>
<dbReference type="EMBL" id="PFEK01000026">
    <property type="protein sequence ID" value="PJE67624.1"/>
    <property type="molecule type" value="Genomic_DNA"/>
</dbReference>
<name>A0A2M8L3X6_9BACT</name>
<dbReference type="InterPro" id="IPR023346">
    <property type="entry name" value="Lysozyme-like_dom_sf"/>
</dbReference>
<dbReference type="AlphaFoldDB" id="A0A2M8L3X6"/>
<comment type="caution">
    <text evidence="3">The sequence shown here is derived from an EMBL/GenBank/DDBJ whole genome shotgun (WGS) entry which is preliminary data.</text>
</comment>
<dbReference type="SUPFAM" id="SSF53955">
    <property type="entry name" value="Lysozyme-like"/>
    <property type="match status" value="1"/>
</dbReference>
<dbReference type="InterPro" id="IPR018392">
    <property type="entry name" value="LysM"/>
</dbReference>
<evidence type="ECO:0000259" key="2">
    <source>
        <dbReference type="PROSITE" id="PS51782"/>
    </source>
</evidence>
<dbReference type="PANTHER" id="PTHR33734">
    <property type="entry name" value="LYSM DOMAIN-CONTAINING GPI-ANCHORED PROTEIN 2"/>
    <property type="match status" value="1"/>
</dbReference>
<protein>
    <recommendedName>
        <fullName evidence="2">LysM domain-containing protein</fullName>
    </recommendedName>
</protein>
<dbReference type="GO" id="GO:0008932">
    <property type="term" value="F:lytic endotransglycosylase activity"/>
    <property type="evidence" value="ECO:0007669"/>
    <property type="project" value="TreeGrafter"/>
</dbReference>
<evidence type="ECO:0000313" key="4">
    <source>
        <dbReference type="Proteomes" id="UP000231474"/>
    </source>
</evidence>
<feature type="region of interest" description="Disordered" evidence="1">
    <location>
        <begin position="88"/>
        <end position="119"/>
    </location>
</feature>
<accession>A0A2M8L3X6</accession>
<evidence type="ECO:0000313" key="3">
    <source>
        <dbReference type="EMBL" id="PJE67624.1"/>
    </source>
</evidence>
<gene>
    <name evidence="3" type="ORF">COU95_01365</name>
</gene>
<dbReference type="Pfam" id="PF01476">
    <property type="entry name" value="LysM"/>
    <property type="match status" value="1"/>
</dbReference>
<reference evidence="4" key="1">
    <citation type="submission" date="2017-09" db="EMBL/GenBank/DDBJ databases">
        <title>Depth-based differentiation of microbial function through sediment-hosted aquifers and enrichment of novel symbionts in the deep terrestrial subsurface.</title>
        <authorList>
            <person name="Probst A.J."/>
            <person name="Ladd B."/>
            <person name="Jarett J.K."/>
            <person name="Geller-Mcgrath D.E."/>
            <person name="Sieber C.M.K."/>
            <person name="Emerson J.B."/>
            <person name="Anantharaman K."/>
            <person name="Thomas B.C."/>
            <person name="Malmstrom R."/>
            <person name="Stieglmeier M."/>
            <person name="Klingl A."/>
            <person name="Woyke T."/>
            <person name="Ryan C.M."/>
            <person name="Banfield J.F."/>
        </authorList>
    </citation>
    <scope>NUCLEOTIDE SEQUENCE [LARGE SCALE GENOMIC DNA]</scope>
</reference>
<dbReference type="Proteomes" id="UP000231474">
    <property type="component" value="Unassembled WGS sequence"/>
</dbReference>
<evidence type="ECO:0000256" key="1">
    <source>
        <dbReference type="SAM" id="MobiDB-lite"/>
    </source>
</evidence>
<dbReference type="PANTHER" id="PTHR33734:SF22">
    <property type="entry name" value="MEMBRANE-BOUND LYTIC MUREIN TRANSGLYCOSYLASE D"/>
    <property type="match status" value="1"/>
</dbReference>
<dbReference type="SMART" id="SM00257">
    <property type="entry name" value="LysM"/>
    <property type="match status" value="1"/>
</dbReference>
<dbReference type="Gene3D" id="1.10.530.10">
    <property type="match status" value="1"/>
</dbReference>
<dbReference type="SUPFAM" id="SSF54106">
    <property type="entry name" value="LysM domain"/>
    <property type="match status" value="1"/>
</dbReference>
<sequence length="364" mass="41670">MRSAKWRRVREKNSCASMQNSWLYGPPPISFKNLKNMSEERIQPGTISRKEFIKLTGETGTAFILSYLVSKKLLVLAEAIEAVVNSKDEAPVEPLQPKPAATPTPAETPKSIPETIVSSAPESQPRIYVVQKGENLFRIGLKYNLTINEMVVANNISSPFTIYPGQELIIPEKGVASTQEFSPLRVIIGEPKDYELTHKDERFLSWFNEKTKFWKDWNGNEHQYFIPKDVYRGAKTAEKVSGLPWYVLVAIGFTETGFYESARWNPGVTSESGASGRYQIMPFNWVFQPYEGSLYDPKLNALTATNYMLYLDLGDIDKNTWIWRFTGGNYTRPCWNLHSGQAEVTWEIMQYLKENYLFAMEHVK</sequence>
<dbReference type="InterPro" id="IPR036779">
    <property type="entry name" value="LysM_dom_sf"/>
</dbReference>